<feature type="region of interest" description="Disordered" evidence="1">
    <location>
        <begin position="128"/>
        <end position="158"/>
    </location>
</feature>
<dbReference type="EMBL" id="CAJVPP010001381">
    <property type="protein sequence ID" value="CAG8552055.1"/>
    <property type="molecule type" value="Genomic_DNA"/>
</dbReference>
<reference evidence="2" key="1">
    <citation type="submission" date="2021-06" db="EMBL/GenBank/DDBJ databases">
        <authorList>
            <person name="Kallberg Y."/>
            <person name="Tangrot J."/>
            <person name="Rosling A."/>
        </authorList>
    </citation>
    <scope>NUCLEOTIDE SEQUENCE</scope>
    <source>
        <strain evidence="2">87-6 pot B 2015</strain>
    </source>
</reference>
<evidence type="ECO:0000256" key="1">
    <source>
        <dbReference type="SAM" id="MobiDB-lite"/>
    </source>
</evidence>
<feature type="compositionally biased region" description="Basic and acidic residues" evidence="1">
    <location>
        <begin position="147"/>
        <end position="158"/>
    </location>
</feature>
<feature type="compositionally biased region" description="Polar residues" evidence="1">
    <location>
        <begin position="134"/>
        <end position="146"/>
    </location>
</feature>
<dbReference type="AlphaFoldDB" id="A0A9N9B135"/>
<comment type="caution">
    <text evidence="2">The sequence shown here is derived from an EMBL/GenBank/DDBJ whole genome shotgun (WGS) entry which is preliminary data.</text>
</comment>
<protein>
    <submittedName>
        <fullName evidence="2">3169_t:CDS:1</fullName>
    </submittedName>
</protein>
<name>A0A9N9B135_FUNMO</name>
<sequence length="569" mass="65719">MSEPKTTRNTIFIPPNLYYEDYWLNTSFQDWSIESFDIFWIQQNPNLHQKQDRAHTSLATELNILSKASDQRVAEKALSLHKLLKCKKSSEINDIIWDRSKEIADSKVRLTLSELLAKTKIKTNIIDEIGGSGSKSSPDAISTVQPQDEKNRNKHAIREDSHSDDLFKKIDEDDEEFLENVGLLFNESNEEIIEKVDENSLLDEIRLPSVNINNKTSEEFPDTNIIEAFNEYQKKIPKTRKALTPAYWGILDLTKESLKNSGIKDMDIQKLSQDFSNKIGWNSVTAPKEIQEYFDRNCVDVDNIDVIKKLDRNVQFMIDKLPKLQKTCTEEELKMSTTFPLFSGIFDSPNINNSWGEIQAISTNKARNEEQNPFTKARIGHKVDMKGTLVKTPNKFEIIYGEISGGLTSFGLPASCRKKQFVDKVKLMVMLRDSLNQFFRNYLHVTDEQRKKLIVYGWLQVVSGVELSFYAMDWIGCGIYRFGKLDKCELPVDEDDLSILEDAYCILRLLESKSLESEKIIKEILQNNTKNKRRRMMSENDPHLNKNRTPIKQRSLFVIKLSSAFLCIH</sequence>
<keyword evidence="3" id="KW-1185">Reference proteome</keyword>
<proteinExistence type="predicted"/>
<dbReference type="Proteomes" id="UP000789375">
    <property type="component" value="Unassembled WGS sequence"/>
</dbReference>
<evidence type="ECO:0000313" key="2">
    <source>
        <dbReference type="EMBL" id="CAG8552055.1"/>
    </source>
</evidence>
<organism evidence="2 3">
    <name type="scientific">Funneliformis mosseae</name>
    <name type="common">Endomycorrhizal fungus</name>
    <name type="synonym">Glomus mosseae</name>
    <dbReference type="NCBI Taxonomy" id="27381"/>
    <lineage>
        <taxon>Eukaryota</taxon>
        <taxon>Fungi</taxon>
        <taxon>Fungi incertae sedis</taxon>
        <taxon>Mucoromycota</taxon>
        <taxon>Glomeromycotina</taxon>
        <taxon>Glomeromycetes</taxon>
        <taxon>Glomerales</taxon>
        <taxon>Glomeraceae</taxon>
        <taxon>Funneliformis</taxon>
    </lineage>
</organism>
<evidence type="ECO:0000313" key="3">
    <source>
        <dbReference type="Proteomes" id="UP000789375"/>
    </source>
</evidence>
<accession>A0A9N9B135</accession>
<gene>
    <name evidence="2" type="ORF">FMOSSE_LOCUS6519</name>
</gene>